<gene>
    <name evidence="1" type="ORF">LIER_36148</name>
</gene>
<dbReference type="Proteomes" id="UP001454036">
    <property type="component" value="Unassembled WGS sequence"/>
</dbReference>
<protein>
    <submittedName>
        <fullName evidence="1">Uncharacterized protein</fullName>
    </submittedName>
</protein>
<sequence length="189" mass="20332">MMLPIWATEHEAPPVIAEECSCWVSHGVSYGLGPAVKATVVSSVFGNFTIRVDFSAFLPPDFNESFLCGSEGVSINDPASSLIKIIVESCEEFINSFFLNFLLVLDVAICTKRINLTLLLVSSSMELSNQAIAIAFLAFHNWYFGSVIGGCALSPVSFVLGVVSLSDSRVPVAVELVLFSVNMVAAEKN</sequence>
<accession>A0AAV3P5T1</accession>
<reference evidence="1 2" key="1">
    <citation type="submission" date="2024-01" db="EMBL/GenBank/DDBJ databases">
        <title>The complete chloroplast genome sequence of Lithospermum erythrorhizon: insights into the phylogenetic relationship among Boraginaceae species and the maternal lineages of purple gromwells.</title>
        <authorList>
            <person name="Okada T."/>
            <person name="Watanabe K."/>
        </authorList>
    </citation>
    <scope>NUCLEOTIDE SEQUENCE [LARGE SCALE GENOMIC DNA]</scope>
</reference>
<evidence type="ECO:0000313" key="2">
    <source>
        <dbReference type="Proteomes" id="UP001454036"/>
    </source>
</evidence>
<organism evidence="1 2">
    <name type="scientific">Lithospermum erythrorhizon</name>
    <name type="common">Purple gromwell</name>
    <name type="synonym">Lithospermum officinale var. erythrorhizon</name>
    <dbReference type="NCBI Taxonomy" id="34254"/>
    <lineage>
        <taxon>Eukaryota</taxon>
        <taxon>Viridiplantae</taxon>
        <taxon>Streptophyta</taxon>
        <taxon>Embryophyta</taxon>
        <taxon>Tracheophyta</taxon>
        <taxon>Spermatophyta</taxon>
        <taxon>Magnoliopsida</taxon>
        <taxon>eudicotyledons</taxon>
        <taxon>Gunneridae</taxon>
        <taxon>Pentapetalae</taxon>
        <taxon>asterids</taxon>
        <taxon>lamiids</taxon>
        <taxon>Boraginales</taxon>
        <taxon>Boraginaceae</taxon>
        <taxon>Boraginoideae</taxon>
        <taxon>Lithospermeae</taxon>
        <taxon>Lithospermum</taxon>
    </lineage>
</organism>
<name>A0AAV3P5T1_LITER</name>
<proteinExistence type="predicted"/>
<dbReference type="AlphaFoldDB" id="A0AAV3P5T1"/>
<keyword evidence="2" id="KW-1185">Reference proteome</keyword>
<dbReference type="EMBL" id="BAABME010016356">
    <property type="protein sequence ID" value="GAA0145595.1"/>
    <property type="molecule type" value="Genomic_DNA"/>
</dbReference>
<comment type="caution">
    <text evidence="1">The sequence shown here is derived from an EMBL/GenBank/DDBJ whole genome shotgun (WGS) entry which is preliminary data.</text>
</comment>
<evidence type="ECO:0000313" key="1">
    <source>
        <dbReference type="EMBL" id="GAA0145595.1"/>
    </source>
</evidence>